<keyword evidence="2" id="KW-0614">Plasmid</keyword>
<feature type="region of interest" description="Disordered" evidence="1">
    <location>
        <begin position="25"/>
        <end position="47"/>
    </location>
</feature>
<reference evidence="2" key="1">
    <citation type="submission" date="2018-12" db="EMBL/GenBank/DDBJ databases">
        <authorList>
            <person name="Feng Y."/>
        </authorList>
    </citation>
    <scope>NUCLEOTIDE SEQUENCE</scope>
    <source>
        <strain evidence="2">K204</strain>
        <plasmid evidence="2">pK204_KPC</plasmid>
    </source>
</reference>
<evidence type="ECO:0000313" key="2">
    <source>
        <dbReference type="EMBL" id="QIQ11631.1"/>
    </source>
</evidence>
<proteinExistence type="predicted"/>
<name>A0A6G9HLN4_KLEPN</name>
<evidence type="ECO:0000256" key="1">
    <source>
        <dbReference type="SAM" id="MobiDB-lite"/>
    </source>
</evidence>
<dbReference type="EMBL" id="MK312245">
    <property type="protein sequence ID" value="QIQ11631.1"/>
    <property type="molecule type" value="Genomic_DNA"/>
</dbReference>
<feature type="compositionally biased region" description="Polar residues" evidence="1">
    <location>
        <begin position="35"/>
        <end position="47"/>
    </location>
</feature>
<geneLocation type="plasmid" evidence="2">
    <name>pK204_KPC</name>
</geneLocation>
<protein>
    <submittedName>
        <fullName evidence="2">Uncharacterized protein</fullName>
    </submittedName>
</protein>
<accession>A0A6G9HLN4</accession>
<dbReference type="AlphaFoldDB" id="A0A6G9HLN4"/>
<organism evidence="2">
    <name type="scientific">Klebsiella pneumoniae</name>
    <dbReference type="NCBI Taxonomy" id="573"/>
    <lineage>
        <taxon>Bacteria</taxon>
        <taxon>Pseudomonadati</taxon>
        <taxon>Pseudomonadota</taxon>
        <taxon>Gammaproteobacteria</taxon>
        <taxon>Enterobacterales</taxon>
        <taxon>Enterobacteriaceae</taxon>
        <taxon>Klebsiella/Raoultella group</taxon>
        <taxon>Klebsiella</taxon>
        <taxon>Klebsiella pneumoniae complex</taxon>
    </lineage>
</organism>
<sequence>MAVVWQSISKAEHAFPPEVVISMVSQKHAHHERQQGISDQQQYAAAG</sequence>